<dbReference type="EMBL" id="CP002116">
    <property type="protein sequence ID" value="ADK82328.1"/>
    <property type="molecule type" value="Genomic_DNA"/>
</dbReference>
<dbReference type="Proteomes" id="UP000002318">
    <property type="component" value="Chromosome"/>
</dbReference>
<keyword evidence="1 3" id="KW-0378">Hydrolase</keyword>
<protein>
    <submittedName>
        <fullName evidence="3">Alpha/beta hydrolase fold protein</fullName>
    </submittedName>
</protein>
<evidence type="ECO:0000313" key="4">
    <source>
        <dbReference type="Proteomes" id="UP000002318"/>
    </source>
</evidence>
<dbReference type="Gene3D" id="3.40.50.1820">
    <property type="entry name" value="alpha/beta hydrolase"/>
    <property type="match status" value="1"/>
</dbReference>
<dbReference type="InterPro" id="IPR029058">
    <property type="entry name" value="AB_hydrolase_fold"/>
</dbReference>
<evidence type="ECO:0000313" key="3">
    <source>
        <dbReference type="EMBL" id="ADK82328.1"/>
    </source>
</evidence>
<dbReference type="PANTHER" id="PTHR46118">
    <property type="entry name" value="PROTEIN ABHD11"/>
    <property type="match status" value="1"/>
</dbReference>
<dbReference type="GO" id="GO:0016787">
    <property type="term" value="F:hydrolase activity"/>
    <property type="evidence" value="ECO:0007669"/>
    <property type="project" value="UniProtKB-KW"/>
</dbReference>
<evidence type="ECO:0000259" key="2">
    <source>
        <dbReference type="Pfam" id="PF00561"/>
    </source>
</evidence>
<dbReference type="Pfam" id="PF00561">
    <property type="entry name" value="Abhydrolase_1"/>
    <property type="match status" value="1"/>
</dbReference>
<dbReference type="KEGG" id="ssm:Spirs_3230"/>
<dbReference type="RefSeq" id="WP_013255787.1">
    <property type="nucleotide sequence ID" value="NC_014364.1"/>
</dbReference>
<reference evidence="3 4" key="1">
    <citation type="journal article" date="2010" name="Stand. Genomic Sci.">
        <title>Complete genome sequence of Spirochaeta smaragdinae type strain (SEBR 4228).</title>
        <authorList>
            <person name="Mavromatis K."/>
            <person name="Yasawong M."/>
            <person name="Chertkov O."/>
            <person name="Lapidus A."/>
            <person name="Lucas S."/>
            <person name="Nolan M."/>
            <person name="Del Rio T.G."/>
            <person name="Tice H."/>
            <person name="Cheng J.F."/>
            <person name="Pitluck S."/>
            <person name="Liolios K."/>
            <person name="Ivanova N."/>
            <person name="Tapia R."/>
            <person name="Han C."/>
            <person name="Bruce D."/>
            <person name="Goodwin L."/>
            <person name="Pati A."/>
            <person name="Chen A."/>
            <person name="Palaniappan K."/>
            <person name="Land M."/>
            <person name="Hauser L."/>
            <person name="Chang Y.J."/>
            <person name="Jeffries C.D."/>
            <person name="Detter J.C."/>
            <person name="Rohde M."/>
            <person name="Brambilla E."/>
            <person name="Spring S."/>
            <person name="Goker M."/>
            <person name="Sikorski J."/>
            <person name="Woyke T."/>
            <person name="Bristow J."/>
            <person name="Eisen J.A."/>
            <person name="Markowitz V."/>
            <person name="Hugenholtz P."/>
            <person name="Klenk H.P."/>
            <person name="Kyrpides N.C."/>
        </authorList>
    </citation>
    <scope>NUCLEOTIDE SEQUENCE [LARGE SCALE GENOMIC DNA]</scope>
    <source>
        <strain evidence="4">DSM 11293 / JCM 15392 / SEBR 4228</strain>
    </source>
</reference>
<dbReference type="InterPro" id="IPR000073">
    <property type="entry name" value="AB_hydrolase_1"/>
</dbReference>
<dbReference type="STRING" id="573413.Spirs_3230"/>
<dbReference type="PANTHER" id="PTHR46118:SF4">
    <property type="entry name" value="PROTEIN ABHD11"/>
    <property type="match status" value="1"/>
</dbReference>
<dbReference type="SUPFAM" id="SSF53474">
    <property type="entry name" value="alpha/beta-Hydrolases"/>
    <property type="match status" value="1"/>
</dbReference>
<dbReference type="MEROPS" id="S33.010"/>
<organism evidence="3 4">
    <name type="scientific">Sediminispirochaeta smaragdinae (strain DSM 11293 / JCM 15392 / SEBR 4228)</name>
    <name type="common">Spirochaeta smaragdinae</name>
    <dbReference type="NCBI Taxonomy" id="573413"/>
    <lineage>
        <taxon>Bacteria</taxon>
        <taxon>Pseudomonadati</taxon>
        <taxon>Spirochaetota</taxon>
        <taxon>Spirochaetia</taxon>
        <taxon>Spirochaetales</taxon>
        <taxon>Spirochaetaceae</taxon>
        <taxon>Sediminispirochaeta</taxon>
    </lineage>
</organism>
<dbReference type="AlphaFoldDB" id="E1R5K0"/>
<sequence length="266" mass="29215">MILSHVQYPCSDSSCARCSLIIVHGLFGAGINWRRMAERLSDLRDVYTLDLRNHGESGHEEALDYQVMAADVAETCRALGIEQAMFLGHSMGGKVVMQLAFDYPSLVRGLVVADIGPDAYQHRFTTIVEALGSLDLGGIHGRGEADQRLAASIGDRRVRTFLLQNLRRDKDGHFFWRLNLASIRTHLDDIAASVGEGAAPSSLPVLFLAGERSSYLNDGQRKAALSLFPSARFIEVPNAGHWVQVDNPDAFFRFVSPFLASLDPSS</sequence>
<gene>
    <name evidence="3" type="ordered locus">Spirs_3230</name>
</gene>
<dbReference type="HOGENOM" id="CLU_020336_53_1_12"/>
<keyword evidence="4" id="KW-1185">Reference proteome</keyword>
<proteinExistence type="predicted"/>
<dbReference type="eggNOG" id="COG2267">
    <property type="taxonomic scope" value="Bacteria"/>
</dbReference>
<evidence type="ECO:0000256" key="1">
    <source>
        <dbReference type="ARBA" id="ARBA00022801"/>
    </source>
</evidence>
<accession>E1R5K0</accession>
<feature type="domain" description="AB hydrolase-1" evidence="2">
    <location>
        <begin position="20"/>
        <end position="248"/>
    </location>
</feature>
<name>E1R5K0_SEDSS</name>